<organism evidence="2 3">
    <name type="scientific">Halolactibacillus alkaliphilus</name>
    <dbReference type="NCBI Taxonomy" id="442899"/>
    <lineage>
        <taxon>Bacteria</taxon>
        <taxon>Bacillati</taxon>
        <taxon>Bacillota</taxon>
        <taxon>Bacilli</taxon>
        <taxon>Bacillales</taxon>
        <taxon>Bacillaceae</taxon>
        <taxon>Halolactibacillus</taxon>
    </lineage>
</organism>
<dbReference type="STRING" id="442899.SAMN05720591_11319"/>
<dbReference type="OrthoDB" id="2968418at2"/>
<dbReference type="EMBL" id="BJYE01000013">
    <property type="protein sequence ID" value="GEN56819.1"/>
    <property type="molecule type" value="Genomic_DNA"/>
</dbReference>
<reference evidence="2 3" key="1">
    <citation type="submission" date="2019-07" db="EMBL/GenBank/DDBJ databases">
        <title>Whole genome shotgun sequence of Halolactibacillus alkaliphilus NBRC 103919.</title>
        <authorList>
            <person name="Hosoyama A."/>
            <person name="Uohara A."/>
            <person name="Ohji S."/>
            <person name="Ichikawa N."/>
        </authorList>
    </citation>
    <scope>NUCLEOTIDE SEQUENCE [LARGE SCALE GENOMIC DNA]</scope>
    <source>
        <strain evidence="2 3">NBRC 103919</strain>
    </source>
</reference>
<dbReference type="InterPro" id="IPR036498">
    <property type="entry name" value="Nfu/NifU_N_sf"/>
</dbReference>
<dbReference type="RefSeq" id="WP_089801542.1">
    <property type="nucleotide sequence ID" value="NZ_BJYE01000013.1"/>
</dbReference>
<dbReference type="SMART" id="SM00932">
    <property type="entry name" value="Nfu_N"/>
    <property type="match status" value="1"/>
</dbReference>
<protein>
    <recommendedName>
        <fullName evidence="1">Scaffold protein Nfu/NifU N-terminal domain-containing protein</fullName>
    </recommendedName>
</protein>
<dbReference type="SUPFAM" id="SSF110836">
    <property type="entry name" value="Hypothetical protein SAV1430"/>
    <property type="match status" value="1"/>
</dbReference>
<proteinExistence type="predicted"/>
<dbReference type="Proteomes" id="UP000321400">
    <property type="component" value="Unassembled WGS sequence"/>
</dbReference>
<dbReference type="Gene3D" id="3.30.1370.70">
    <property type="entry name" value="Scaffold protein Nfu/NifU, N-terminal domain"/>
    <property type="match status" value="1"/>
</dbReference>
<evidence type="ECO:0000313" key="2">
    <source>
        <dbReference type="EMBL" id="GEN56819.1"/>
    </source>
</evidence>
<name>A0A511X1I9_9BACI</name>
<accession>A0A511X1I9</accession>
<feature type="domain" description="Scaffold protein Nfu/NifU N-terminal" evidence="1">
    <location>
        <begin position="3"/>
        <end position="88"/>
    </location>
</feature>
<sequence>MTILVEPTPNPQAKKFTSPKQMFAGNSSYPLHKGETSNYAILNDLLVIDGVDNVFGYQYFVTIIKDTHTSWEDLTPKVKNIMTHYGYDQL</sequence>
<comment type="caution">
    <text evidence="2">The sequence shown here is derived from an EMBL/GenBank/DDBJ whole genome shotgun (WGS) entry which is preliminary data.</text>
</comment>
<evidence type="ECO:0000313" key="3">
    <source>
        <dbReference type="Proteomes" id="UP000321400"/>
    </source>
</evidence>
<dbReference type="InterPro" id="IPR014824">
    <property type="entry name" value="Nfu/NifU_N"/>
</dbReference>
<dbReference type="AlphaFoldDB" id="A0A511X1I9"/>
<gene>
    <name evidence="2" type="ORF">HAL01_12830</name>
</gene>
<dbReference type="Pfam" id="PF08712">
    <property type="entry name" value="Nfu_N"/>
    <property type="match status" value="1"/>
</dbReference>
<evidence type="ECO:0000259" key="1">
    <source>
        <dbReference type="SMART" id="SM00932"/>
    </source>
</evidence>
<keyword evidence="3" id="KW-1185">Reference proteome</keyword>